<dbReference type="Proteomes" id="UP000199206">
    <property type="component" value="Unassembled WGS sequence"/>
</dbReference>
<evidence type="ECO:0000313" key="2">
    <source>
        <dbReference type="EMBL" id="SEN64162.1"/>
    </source>
</evidence>
<keyword evidence="3" id="KW-1185">Reference proteome</keyword>
<feature type="region of interest" description="Disordered" evidence="1">
    <location>
        <begin position="419"/>
        <end position="438"/>
    </location>
</feature>
<dbReference type="AlphaFoldDB" id="A0A1H8I7C5"/>
<accession>A0A1H8I7C5</accession>
<name>A0A1H8I7C5_9SPHN</name>
<protein>
    <submittedName>
        <fullName evidence="2">Uncharacterized protein</fullName>
    </submittedName>
</protein>
<gene>
    <name evidence="2" type="ORF">SAMN05192583_3228</name>
</gene>
<evidence type="ECO:0000256" key="1">
    <source>
        <dbReference type="SAM" id="MobiDB-lite"/>
    </source>
</evidence>
<proteinExistence type="predicted"/>
<dbReference type="EMBL" id="FOCF01000009">
    <property type="protein sequence ID" value="SEN64162.1"/>
    <property type="molecule type" value="Genomic_DNA"/>
</dbReference>
<sequence>MGKGLPMETSFDLLLWRGTLADAPPVPTARDLAEWAEVLADAGEDAGAALLSDVAALHDGFSPQMIASRTGSACARPAGYPSRPDGASLDWTLHLGLSELSELARRAAAAGRPRLARPLLLPLSCRADNIGTGALVPGAIGDIAVTARTLRTALESEIGAEGRSSDKLATLLASLVEADRRYPALDYRAFAQASLTLLVPAIAMIGLLDFALSTRDLWSGPLGSPSLFHHVARQDSAGLGPYLGNVGRLARNSHDVVDLARIACRAAAEGGDGDAALEAWIALLSRGCRREMLYEIVDDLGDQAAHGPLLAILDRTASRPAAAIDTDLVRRVRDVGLDNGDYALAAHAQQVIVRLAPDNRLEGVILGSIEASGGEFGRAEAIFRHWLARTPDDLDLRERLLDVTRDRFDRFAIPHGYGSPADRRDTRLNRRGVSPDYPRRSAERIRAVDVG</sequence>
<dbReference type="STRING" id="1166340.SAMN05192583_3228"/>
<organism evidence="2 3">
    <name type="scientific">Sphingomonas gellani</name>
    <dbReference type="NCBI Taxonomy" id="1166340"/>
    <lineage>
        <taxon>Bacteria</taxon>
        <taxon>Pseudomonadati</taxon>
        <taxon>Pseudomonadota</taxon>
        <taxon>Alphaproteobacteria</taxon>
        <taxon>Sphingomonadales</taxon>
        <taxon>Sphingomonadaceae</taxon>
        <taxon>Sphingomonas</taxon>
    </lineage>
</organism>
<evidence type="ECO:0000313" key="3">
    <source>
        <dbReference type="Proteomes" id="UP000199206"/>
    </source>
</evidence>
<reference evidence="3" key="1">
    <citation type="submission" date="2016-10" db="EMBL/GenBank/DDBJ databases">
        <authorList>
            <person name="Varghese N."/>
            <person name="Submissions S."/>
        </authorList>
    </citation>
    <scope>NUCLEOTIDE SEQUENCE [LARGE SCALE GENOMIC DNA]</scope>
    <source>
        <strain evidence="3">S6-262</strain>
    </source>
</reference>